<dbReference type="PROSITE" id="PS50856">
    <property type="entry name" value="AMOP"/>
    <property type="match status" value="1"/>
</dbReference>
<name>A0AA35SDX7_GEOBA</name>
<dbReference type="InterPro" id="IPR051495">
    <property type="entry name" value="Epithelial_Barrier/Signaling"/>
</dbReference>
<keyword evidence="8" id="KW-1185">Reference proteome</keyword>
<evidence type="ECO:0000256" key="1">
    <source>
        <dbReference type="ARBA" id="ARBA00004370"/>
    </source>
</evidence>
<comment type="subcellular location">
    <subcellularLocation>
        <location evidence="1">Membrane</location>
    </subcellularLocation>
</comment>
<protein>
    <submittedName>
        <fullName evidence="7">Sushi domain-containing protein 2</fullName>
    </submittedName>
</protein>
<proteinExistence type="predicted"/>
<dbReference type="Proteomes" id="UP001174909">
    <property type="component" value="Unassembled WGS sequence"/>
</dbReference>
<sequence length="471" mass="51778">MWVCRLTTTSWGGGKCIICNLKLTPHYGNQLGGAPIIVSGDDITFMEDDEITCNFGDEKVDGVYVNEQQAICVSPELSETGIIFFQLMVVRDGRITFRGEANYNSLPFQRAFEGVVESEEPVFERGARVTVFWSPLSIFPLVDEDSYMVDITVRVQDIGTGEWKTLATLASDLPNSGEAGVTIPDIPELEAFENTLNPVVIEVGVSATSMVAGTRKRGILSDVLQKIGRLGLRIIKQMPMRIIKKIITQAAQRVACEAWAEFIEDENIGQQINNRLPPCPCTAERAALPNSGFREEKLSSVVKVVGQVQDFFGTTIADDAFRNYFHPGAASCYRQKVDIPSLTGGSGQQCCYNTIGDIIVGQPGGGTVDLVSPDVSTTEHFFQDVLPFWLCCKAGFFSNCGRYYQYRPSDDCSRSVPPPPPARARGDPHLVTLDGRKYTFNGRGEFTLIETSDSSITLQGRMVDITSQKRG</sequence>
<comment type="caution">
    <text evidence="7">The sequence shown here is derived from an EMBL/GenBank/DDBJ whole genome shotgun (WGS) entry which is preliminary data.</text>
</comment>
<dbReference type="Pfam" id="PF03782">
    <property type="entry name" value="AMOP"/>
    <property type="match status" value="1"/>
</dbReference>
<gene>
    <name evidence="7" type="ORF">GBAR_LOCUS16162</name>
</gene>
<dbReference type="GO" id="GO:0016020">
    <property type="term" value="C:membrane"/>
    <property type="evidence" value="ECO:0007669"/>
    <property type="project" value="UniProtKB-SubCell"/>
</dbReference>
<evidence type="ECO:0000313" key="7">
    <source>
        <dbReference type="EMBL" id="CAI8028305.1"/>
    </source>
</evidence>
<dbReference type="EMBL" id="CASHTH010002324">
    <property type="protein sequence ID" value="CAI8028305.1"/>
    <property type="molecule type" value="Genomic_DNA"/>
</dbReference>
<evidence type="ECO:0000259" key="6">
    <source>
        <dbReference type="PROSITE" id="PS51233"/>
    </source>
</evidence>
<evidence type="ECO:0000259" key="5">
    <source>
        <dbReference type="PROSITE" id="PS50856"/>
    </source>
</evidence>
<dbReference type="PANTHER" id="PTHR13802">
    <property type="entry name" value="MUCIN 4-RELATED"/>
    <property type="match status" value="1"/>
</dbReference>
<dbReference type="PROSITE" id="PS51233">
    <property type="entry name" value="VWFD"/>
    <property type="match status" value="1"/>
</dbReference>
<dbReference type="Gene3D" id="2.60.40.10">
    <property type="entry name" value="Immunoglobulins"/>
    <property type="match status" value="1"/>
</dbReference>
<keyword evidence="2" id="KW-0812">Transmembrane</keyword>
<organism evidence="7 8">
    <name type="scientific">Geodia barretti</name>
    <name type="common">Barrett's horny sponge</name>
    <dbReference type="NCBI Taxonomy" id="519541"/>
    <lineage>
        <taxon>Eukaryota</taxon>
        <taxon>Metazoa</taxon>
        <taxon>Porifera</taxon>
        <taxon>Demospongiae</taxon>
        <taxon>Heteroscleromorpha</taxon>
        <taxon>Tetractinellida</taxon>
        <taxon>Astrophorina</taxon>
        <taxon>Geodiidae</taxon>
        <taxon>Geodia</taxon>
    </lineage>
</organism>
<dbReference type="InterPro" id="IPR005533">
    <property type="entry name" value="AMOP_dom"/>
</dbReference>
<dbReference type="InterPro" id="IPR001846">
    <property type="entry name" value="VWF_type-D"/>
</dbReference>
<dbReference type="AlphaFoldDB" id="A0AA35SDX7"/>
<feature type="domain" description="VWFD" evidence="6">
    <location>
        <begin position="420"/>
        <end position="471"/>
    </location>
</feature>
<dbReference type="InterPro" id="IPR013783">
    <property type="entry name" value="Ig-like_fold"/>
</dbReference>
<dbReference type="InterPro" id="IPR014756">
    <property type="entry name" value="Ig_E-set"/>
</dbReference>
<accession>A0AA35SDX7</accession>
<reference evidence="7" key="1">
    <citation type="submission" date="2023-03" db="EMBL/GenBank/DDBJ databases">
        <authorList>
            <person name="Steffen K."/>
            <person name="Cardenas P."/>
        </authorList>
    </citation>
    <scope>NUCLEOTIDE SEQUENCE</scope>
</reference>
<dbReference type="SUPFAM" id="SSF81296">
    <property type="entry name" value="E set domains"/>
    <property type="match status" value="1"/>
</dbReference>
<evidence type="ECO:0000313" key="8">
    <source>
        <dbReference type="Proteomes" id="UP001174909"/>
    </source>
</evidence>
<evidence type="ECO:0000256" key="3">
    <source>
        <dbReference type="ARBA" id="ARBA00022989"/>
    </source>
</evidence>
<evidence type="ECO:0000256" key="4">
    <source>
        <dbReference type="ARBA" id="ARBA00023136"/>
    </source>
</evidence>
<keyword evidence="3" id="KW-1133">Transmembrane helix</keyword>
<evidence type="ECO:0000256" key="2">
    <source>
        <dbReference type="ARBA" id="ARBA00022692"/>
    </source>
</evidence>
<keyword evidence="4" id="KW-0472">Membrane</keyword>
<dbReference type="SMART" id="SM00723">
    <property type="entry name" value="AMOP"/>
    <property type="match status" value="1"/>
</dbReference>
<dbReference type="PANTHER" id="PTHR13802:SF52">
    <property type="entry name" value="MUCIN-4"/>
    <property type="match status" value="1"/>
</dbReference>
<feature type="domain" description="AMOP" evidence="5">
    <location>
        <begin position="248"/>
        <end position="407"/>
    </location>
</feature>